<dbReference type="PANTHER" id="PTHR43047">
    <property type="entry name" value="TWO-COMPONENT HISTIDINE PROTEIN KINASE"/>
    <property type="match status" value="1"/>
</dbReference>
<dbReference type="InterPro" id="IPR036890">
    <property type="entry name" value="HATPase_C_sf"/>
</dbReference>
<name>A3XRN9_LEEBM</name>
<dbReference type="SUPFAM" id="SSF55874">
    <property type="entry name" value="ATPase domain of HSP90 chaperone/DNA topoisomerase II/histidine kinase"/>
    <property type="match status" value="1"/>
</dbReference>
<dbReference type="GO" id="GO:0005886">
    <property type="term" value="C:plasma membrane"/>
    <property type="evidence" value="ECO:0007669"/>
    <property type="project" value="TreeGrafter"/>
</dbReference>
<reference evidence="6 7" key="1">
    <citation type="journal article" date="2007" name="Nature">
        <title>Light stimulates growth of proteorhodopsin-containing marine Flavobacteria.</title>
        <authorList>
            <person name="Gomez-Consarnau L."/>
            <person name="Gonzalez J.M."/>
            <person name="Coll-Llado M."/>
            <person name="Gourdon P."/>
            <person name="Pascher T."/>
            <person name="Neutze R."/>
            <person name="Pedros-Alio C."/>
            <person name="Pinhassi J."/>
        </authorList>
    </citation>
    <scope>NUCLEOTIDE SEQUENCE [LARGE SCALE GENOMIC DNA]</scope>
    <source>
        <strain evidence="6 7">MED217</strain>
    </source>
</reference>
<evidence type="ECO:0000256" key="2">
    <source>
        <dbReference type="ARBA" id="ARBA00012438"/>
    </source>
</evidence>
<sequence>MFKLLKICSSQVPFDIFVIPKSAQLNVHDLDRASALAALDFDYNGLKNELESLSILAAKIAGTELSEINLLDSYAQWTVASSLGGSYQKPLEATVCNHTVEEARDFETRLDLDPRFKNKEFVTQQGFIYYFGIPLTLGQTIPVGSLCVVGKSINSLSKDQKDQLHLIAQQIEQYLGLKQHTVHLEAQLKQQQQLTRRLAHDIRSPLSGIAQLKTEQDFKTMEREDLEIYLSAAVASAAAILTLTDDILSKDAARLHTNASAYVTLTELGTKLYELYTPQATPKNIELQIDYDATSVKVPRKNLLPLAGNLIANAIKFTPSGGKVSVTLKILRDQDPTCIEIQVEDNGIGIAPENLKTITSGTARAQAGTAGETGYGLGLRFVKELSERQGGTFTITSKEGLGTKVFLRLPID</sequence>
<comment type="caution">
    <text evidence="6">The sequence shown here is derived from an EMBL/GenBank/DDBJ whole genome shotgun (WGS) entry which is preliminary data.</text>
</comment>
<proteinExistence type="predicted"/>
<gene>
    <name evidence="6" type="ORF">MED217_13519</name>
</gene>
<evidence type="ECO:0000313" key="6">
    <source>
        <dbReference type="EMBL" id="EAQ47784.1"/>
    </source>
</evidence>
<comment type="catalytic activity">
    <reaction evidence="1">
        <text>ATP + protein L-histidine = ADP + protein N-phospho-L-histidine.</text>
        <dbReference type="EC" id="2.7.13.3"/>
    </reaction>
</comment>
<accession>A3XRN9</accession>
<dbReference type="InterPro" id="IPR004358">
    <property type="entry name" value="Sig_transdc_His_kin-like_C"/>
</dbReference>
<protein>
    <recommendedName>
        <fullName evidence="2">histidine kinase</fullName>
        <ecNumber evidence="2">2.7.13.3</ecNumber>
    </recommendedName>
</protein>
<keyword evidence="7" id="KW-1185">Reference proteome</keyword>
<dbReference type="STRING" id="398720.MED217_13519"/>
<organism evidence="6 7">
    <name type="scientific">Leeuwenhoekiella blandensis (strain CECT 7118 / CCUG 51940 / KCTC 22103 / MED217)</name>
    <name type="common">Flavobacterium sp. (strain MED217)</name>
    <dbReference type="NCBI Taxonomy" id="398720"/>
    <lineage>
        <taxon>Bacteria</taxon>
        <taxon>Pseudomonadati</taxon>
        <taxon>Bacteroidota</taxon>
        <taxon>Flavobacteriia</taxon>
        <taxon>Flavobacteriales</taxon>
        <taxon>Flavobacteriaceae</taxon>
        <taxon>Leeuwenhoekiella</taxon>
    </lineage>
</organism>
<keyword evidence="4" id="KW-0418">Kinase</keyword>
<keyword evidence="3" id="KW-0808">Transferase</keyword>
<evidence type="ECO:0000256" key="4">
    <source>
        <dbReference type="ARBA" id="ARBA00022777"/>
    </source>
</evidence>
<dbReference type="AlphaFoldDB" id="A3XRN9"/>
<dbReference type="PROSITE" id="PS50109">
    <property type="entry name" value="HIS_KIN"/>
    <property type="match status" value="1"/>
</dbReference>
<evidence type="ECO:0000256" key="3">
    <source>
        <dbReference type="ARBA" id="ARBA00022679"/>
    </source>
</evidence>
<dbReference type="GO" id="GO:0000155">
    <property type="term" value="F:phosphorelay sensor kinase activity"/>
    <property type="evidence" value="ECO:0007669"/>
    <property type="project" value="InterPro"/>
</dbReference>
<dbReference type="SUPFAM" id="SSF47384">
    <property type="entry name" value="Homodimeric domain of signal transducing histidine kinase"/>
    <property type="match status" value="1"/>
</dbReference>
<feature type="domain" description="Histidine kinase" evidence="5">
    <location>
        <begin position="197"/>
        <end position="412"/>
    </location>
</feature>
<evidence type="ECO:0000313" key="7">
    <source>
        <dbReference type="Proteomes" id="UP000001601"/>
    </source>
</evidence>
<dbReference type="InterPro" id="IPR036097">
    <property type="entry name" value="HisK_dim/P_sf"/>
</dbReference>
<dbReference type="eggNOG" id="COG2205">
    <property type="taxonomic scope" value="Bacteria"/>
</dbReference>
<dbReference type="Pfam" id="PF02518">
    <property type="entry name" value="HATPase_c"/>
    <property type="match status" value="1"/>
</dbReference>
<dbReference type="EMBL" id="AANC01000014">
    <property type="protein sequence ID" value="EAQ47784.1"/>
    <property type="molecule type" value="Genomic_DNA"/>
</dbReference>
<dbReference type="InterPro" id="IPR005467">
    <property type="entry name" value="His_kinase_dom"/>
</dbReference>
<evidence type="ECO:0000256" key="1">
    <source>
        <dbReference type="ARBA" id="ARBA00000085"/>
    </source>
</evidence>
<dbReference type="SMART" id="SM00387">
    <property type="entry name" value="HATPase_c"/>
    <property type="match status" value="1"/>
</dbReference>
<dbReference type="Gene3D" id="3.30.565.10">
    <property type="entry name" value="Histidine kinase-like ATPase, C-terminal domain"/>
    <property type="match status" value="1"/>
</dbReference>
<dbReference type="HOGENOM" id="CLU_000445_114_44_10"/>
<dbReference type="OrthoDB" id="9811889at2"/>
<dbReference type="EC" id="2.7.13.3" evidence="2"/>
<dbReference type="InterPro" id="IPR003594">
    <property type="entry name" value="HATPase_dom"/>
</dbReference>
<dbReference type="CDD" id="cd00075">
    <property type="entry name" value="HATPase"/>
    <property type="match status" value="1"/>
</dbReference>
<dbReference type="GO" id="GO:0009927">
    <property type="term" value="F:histidine phosphotransfer kinase activity"/>
    <property type="evidence" value="ECO:0007669"/>
    <property type="project" value="TreeGrafter"/>
</dbReference>
<evidence type="ECO:0000259" key="5">
    <source>
        <dbReference type="PROSITE" id="PS50109"/>
    </source>
</evidence>
<dbReference type="SUPFAM" id="SSF55781">
    <property type="entry name" value="GAF domain-like"/>
    <property type="match status" value="1"/>
</dbReference>
<dbReference type="Proteomes" id="UP000001601">
    <property type="component" value="Unassembled WGS sequence"/>
</dbReference>
<dbReference type="PANTHER" id="PTHR43047:SF62">
    <property type="entry name" value="SENSOR HISTIDINE KINASE DPIB"/>
    <property type="match status" value="1"/>
</dbReference>
<dbReference type="PRINTS" id="PR00344">
    <property type="entry name" value="BCTRLSENSOR"/>
</dbReference>